<sequence>MRKFQVPCFQRLAASSSSSVLTIQQRCGGEKRFPNRTQYDCNEVTVKQILAMPTVIEGPHTVINFLATMKRERQAHRFMHSGSAATFNTETFMAHLSLADTKHWLSFESALAVVSACASSTYQGTISSPAVHAALAFLSHMRQEKLSTITSSVQNTCRMIIAMSALLARVEQRQASSASVLVREYLAYFAPADLATSFDIANKRGSSAPLTMVEATLIVSATSKLASINHKGVQKEFSSVGINASTLAALVSTVDASLIARDQLASFVSNVVTEATLRCFVVDHQQTEEFDVLVASINKILCKLVDQSGRCYGKKIPLKSHNIVVLLSTISKLCSARRTADQQVTSSLRPTPNLSMLSKSLSNNHSVENRHHLLGELGAPRAPAEMFLTSATVEYLIKAAEGCWIHFTFGEVALTISSLASICQVLLWSRVEEPILEVSVPIARAAVAASETSPSPKPSRFSKKQRVDATATLSNGPKQLATSPPQHSSSPFHANSSGDEWFFLPSQNADEVEWEGRITSFVDFATSSLQDVLSKRGTLAQGHDAQLSLKELTMFRQALTHFGRSSPQLDHRLVRTLEQWQEKLSPQQYMRAIAAIANAPHADAEHGVSRVLHCLSAQLRGKELKAPPHEVIEFLHAIICQGGLRRGHGLHVDVVVATLTHVLATSSPAASESSARDSHSSRLESVYQMMMLECSLQYVQGWHIASPPSKQDEGLLMMLGRLSSTALSMLRVQHPLLFASDDSLMKDNDGRFRLSSKELKLLPSLSVTLANFQIAKNPIVTGYLFDSFGHAAIKLEEVAKRINMLTPQYMLRCDVGCISQLLCCVISRRATSNDLVGHRNGMIRWFTTHVLRTPIAVKRYLTASREGRFSAALLAIAAAGDEQLREVDQDAQNSLSVAAVPADLWSNTLSSVRTFNQLDTLATVYQEFVPESVSSAAQLSSLVSRKGEQLMARTGTYASVVSLLGRVGHSEDVSRALLKLLERDLPALTDKTSTTFVSPNGLLTALESVHPAVKPKMLAVMVPVTCVALTSSQILDDVFRLLLLFAPVVAPEDLVTLARYVPFHLADNPCGAPQPQTFLNLLHFFRVGKQPRSVQHLRGLFGSFLAGHQLGDNICIEDVLRIVDVPESSRMGSYWRISHRTLFKRARRELGLDASHQRPHSSGDIESKAVTMLATRDSPSYDQFSAVLAPLGVGHWILVFTFDQMFFDNVVVDADLQSRSNQPQSVVYGHEMLARMLCQAPLREYLISDVMTKKLSVAECTQLVRQLIQHWEVIPLRPRVTYVDLPTTRPLMSEERSTLLRWIEAWSTETDTGDTIPIAEHEMFRLLADPCLRRIFPKMEDHDDDGTAITTFEGAAMAEVLAWGPREWNDMRVLDRVEHRATALRTKLGTSTICALRIVCVGVDKLVSWCRTHYTSLKEEIAWLQSNEATSSDRLLGDVTVVLSIVESSLWLQWHVLENERQQSMGTSSKSLCDLTAASACALWLDLYWWLSLQWQPHNTQPTQRVGEQGDRGWCLGLQKMLMDTIFRLLQSADGSVLAHIVTVLIPNEHSGKRISLDASVVLESSERVDFDLAAQRILGRISMLLGTDLDNFSLEDVMLMTPRLAQSGFLTHTTMSTLKRNCISAIQAKDASIGAGDDGAAAADALQQTWQPAKRKASGPVSLDAVLSMLDATSHLAERVSFEEDDV</sequence>
<dbReference type="Proteomes" id="UP000051952">
    <property type="component" value="Unassembled WGS sequence"/>
</dbReference>
<keyword evidence="3" id="KW-1185">Reference proteome</keyword>
<dbReference type="EMBL" id="CYKH01001400">
    <property type="protein sequence ID" value="CUG86854.1"/>
    <property type="molecule type" value="Genomic_DNA"/>
</dbReference>
<evidence type="ECO:0000256" key="1">
    <source>
        <dbReference type="SAM" id="MobiDB-lite"/>
    </source>
</evidence>
<proteinExistence type="predicted"/>
<reference evidence="3" key="1">
    <citation type="submission" date="2015-09" db="EMBL/GenBank/DDBJ databases">
        <authorList>
            <consortium name="Pathogen Informatics"/>
        </authorList>
    </citation>
    <scope>NUCLEOTIDE SEQUENCE [LARGE SCALE GENOMIC DNA]</scope>
    <source>
        <strain evidence="3">Lake Konstanz</strain>
    </source>
</reference>
<protein>
    <submittedName>
        <fullName evidence="2">Uncharacterized protein</fullName>
    </submittedName>
</protein>
<evidence type="ECO:0000313" key="3">
    <source>
        <dbReference type="Proteomes" id="UP000051952"/>
    </source>
</evidence>
<dbReference type="VEuPathDB" id="TriTrypDB:BSAL_07045"/>
<gene>
    <name evidence="2" type="ORF">BSAL_07045</name>
</gene>
<accession>A0A0S4J6N2</accession>
<feature type="region of interest" description="Disordered" evidence="1">
    <location>
        <begin position="448"/>
        <end position="494"/>
    </location>
</feature>
<evidence type="ECO:0000313" key="2">
    <source>
        <dbReference type="EMBL" id="CUG86854.1"/>
    </source>
</evidence>
<feature type="compositionally biased region" description="Polar residues" evidence="1">
    <location>
        <begin position="471"/>
        <end position="494"/>
    </location>
</feature>
<name>A0A0S4J6N2_BODSA</name>
<organism evidence="2 3">
    <name type="scientific">Bodo saltans</name>
    <name type="common">Flagellated protozoan</name>
    <dbReference type="NCBI Taxonomy" id="75058"/>
    <lineage>
        <taxon>Eukaryota</taxon>
        <taxon>Discoba</taxon>
        <taxon>Euglenozoa</taxon>
        <taxon>Kinetoplastea</taxon>
        <taxon>Metakinetoplastina</taxon>
        <taxon>Eubodonida</taxon>
        <taxon>Bodonidae</taxon>
        <taxon>Bodo</taxon>
    </lineage>
</organism>